<dbReference type="Gene3D" id="3.40.50.12780">
    <property type="entry name" value="N-terminal domain of ligase-like"/>
    <property type="match status" value="1"/>
</dbReference>
<evidence type="ECO:0000259" key="1">
    <source>
        <dbReference type="Pfam" id="PF00501"/>
    </source>
</evidence>
<gene>
    <name evidence="2" type="ORF">SAMN05444920_108173</name>
</gene>
<dbReference type="PANTHER" id="PTHR43767">
    <property type="entry name" value="LONG-CHAIN-FATTY-ACID--COA LIGASE"/>
    <property type="match status" value="1"/>
</dbReference>
<evidence type="ECO:0000313" key="2">
    <source>
        <dbReference type="EMBL" id="SEG93692.1"/>
    </source>
</evidence>
<dbReference type="InterPro" id="IPR000873">
    <property type="entry name" value="AMP-dep_synth/lig_dom"/>
</dbReference>
<dbReference type="AlphaFoldDB" id="A0A1H6E7J6"/>
<dbReference type="SUPFAM" id="SSF56801">
    <property type="entry name" value="Acetyl-CoA synthetase-like"/>
    <property type="match status" value="1"/>
</dbReference>
<dbReference type="EMBL" id="FNVT01000008">
    <property type="protein sequence ID" value="SEG93692.1"/>
    <property type="molecule type" value="Genomic_DNA"/>
</dbReference>
<keyword evidence="3" id="KW-1185">Reference proteome</keyword>
<proteinExistence type="predicted"/>
<accession>A0A1H6E7J6</accession>
<dbReference type="InterPro" id="IPR042099">
    <property type="entry name" value="ANL_N_sf"/>
</dbReference>
<name>A0A1H6E7J6_9ACTN</name>
<organism evidence="2 3">
    <name type="scientific">Nonomuraea solani</name>
    <dbReference type="NCBI Taxonomy" id="1144553"/>
    <lineage>
        <taxon>Bacteria</taxon>
        <taxon>Bacillati</taxon>
        <taxon>Actinomycetota</taxon>
        <taxon>Actinomycetes</taxon>
        <taxon>Streptosporangiales</taxon>
        <taxon>Streptosporangiaceae</taxon>
        <taxon>Nonomuraea</taxon>
    </lineage>
</organism>
<dbReference type="InterPro" id="IPR050237">
    <property type="entry name" value="ATP-dep_AMP-bd_enzyme"/>
</dbReference>
<dbReference type="Pfam" id="PF00501">
    <property type="entry name" value="AMP-binding"/>
    <property type="match status" value="1"/>
</dbReference>
<dbReference type="Proteomes" id="UP000236732">
    <property type="component" value="Unassembled WGS sequence"/>
</dbReference>
<reference evidence="2 3" key="1">
    <citation type="submission" date="2016-10" db="EMBL/GenBank/DDBJ databases">
        <authorList>
            <person name="de Groot N.N."/>
        </authorList>
    </citation>
    <scope>NUCLEOTIDE SEQUENCE [LARGE SCALE GENOMIC DNA]</scope>
    <source>
        <strain evidence="2 3">CGMCC 4.7037</strain>
    </source>
</reference>
<evidence type="ECO:0000313" key="3">
    <source>
        <dbReference type="Proteomes" id="UP000236732"/>
    </source>
</evidence>
<feature type="domain" description="AMP-dependent synthetase/ligase" evidence="1">
    <location>
        <begin position="19"/>
        <end position="137"/>
    </location>
</feature>
<protein>
    <submittedName>
        <fullName evidence="2">AMP-binding enzyme</fullName>
    </submittedName>
</protein>
<dbReference type="PANTHER" id="PTHR43767:SF1">
    <property type="entry name" value="NONRIBOSOMAL PEPTIDE SYNTHASE PES1 (EUROFUNG)-RELATED"/>
    <property type="match status" value="1"/>
</dbReference>
<sequence>MAGMKPTASTTGTVIHEVFRRAYERGDRPALIDLRGGHVYGYRRLVTEVTRAASGLVRRGARRDQVVGVHVSTAGAQTLAVHTVVAAGGVAAPIDPGMGAYEMAAWLKECDARLLITTPDLAETAVLAAEESRVRQIVSLGAAPDTIDFRTLLTLTPTALPALDAKRQDCLLLADGRRLSHAGLLGRMAELDLPVRLAETDVVLSTWPPCAGGDLVALVGLVVSKGALLVTAGGGDLPGTGHDFSVTVVTGPDGSLERVG</sequence>